<keyword evidence="4" id="KW-0808">Transferase</keyword>
<keyword evidence="7" id="KW-0479">Metal-binding</keyword>
<keyword evidence="16" id="KW-0234">DNA repair</keyword>
<evidence type="ECO:0000256" key="7">
    <source>
        <dbReference type="ARBA" id="ARBA00022723"/>
    </source>
</evidence>
<keyword evidence="6" id="KW-0540">Nuclease</keyword>
<evidence type="ECO:0000313" key="24">
    <source>
        <dbReference type="Proteomes" id="UP001355056"/>
    </source>
</evidence>
<evidence type="ECO:0000256" key="13">
    <source>
        <dbReference type="ARBA" id="ARBA00022932"/>
    </source>
</evidence>
<keyword evidence="9" id="KW-0227">DNA damage</keyword>
<keyword evidence="18" id="KW-0511">Multifunctional enzyme</keyword>
<dbReference type="EMBL" id="JAXGFP010000005">
    <property type="protein sequence ID" value="MEG3184489.1"/>
    <property type="molecule type" value="Genomic_DNA"/>
</dbReference>
<dbReference type="NCBIfam" id="TIGR02777">
    <property type="entry name" value="LigD_PE_dom"/>
    <property type="match status" value="1"/>
</dbReference>
<dbReference type="PANTHER" id="PTHR42705">
    <property type="entry name" value="BIFUNCTIONAL NON-HOMOLOGOUS END JOINING PROTEIN LIGD"/>
    <property type="match status" value="1"/>
</dbReference>
<protein>
    <recommendedName>
        <fullName evidence="2">DNA ligase (ATP)</fullName>
        <ecNumber evidence="2">6.5.1.1</ecNumber>
    </recommendedName>
    <alternativeName>
        <fullName evidence="19">NHEJ DNA polymerase</fullName>
    </alternativeName>
</protein>
<keyword evidence="10" id="KW-0378">Hydrolase</keyword>
<comment type="catalytic activity">
    <reaction evidence="20">
        <text>ATP + (deoxyribonucleotide)n-3'-hydroxyl + 5'-phospho-(deoxyribonucleotide)m = (deoxyribonucleotide)n+m + AMP + diphosphate.</text>
        <dbReference type="EC" id="6.5.1.1"/>
    </reaction>
</comment>
<dbReference type="GO" id="GO:0003910">
    <property type="term" value="F:DNA ligase (ATP) activity"/>
    <property type="evidence" value="ECO:0007669"/>
    <property type="project" value="UniProtKB-EC"/>
</dbReference>
<dbReference type="PROSITE" id="PS50160">
    <property type="entry name" value="DNA_LIGASE_A3"/>
    <property type="match status" value="1"/>
</dbReference>
<evidence type="ECO:0000256" key="10">
    <source>
        <dbReference type="ARBA" id="ARBA00022801"/>
    </source>
</evidence>
<evidence type="ECO:0000256" key="2">
    <source>
        <dbReference type="ARBA" id="ARBA00012727"/>
    </source>
</evidence>
<dbReference type="CDD" id="cd07906">
    <property type="entry name" value="Adenylation_DNA_ligase_LigD_LigC"/>
    <property type="match status" value="1"/>
</dbReference>
<feature type="region of interest" description="Disordered" evidence="21">
    <location>
        <begin position="166"/>
        <end position="215"/>
    </location>
</feature>
<gene>
    <name evidence="23" type="primary">ligD</name>
    <name evidence="23" type="ORF">SNE34_10760</name>
</gene>
<keyword evidence="17" id="KW-0464">Manganese</keyword>
<evidence type="ECO:0000256" key="17">
    <source>
        <dbReference type="ARBA" id="ARBA00023211"/>
    </source>
</evidence>
<comment type="caution">
    <text evidence="23">The sequence shown here is derived from an EMBL/GenBank/DDBJ whole genome shotgun (WGS) entry which is preliminary data.</text>
</comment>
<evidence type="ECO:0000256" key="12">
    <source>
        <dbReference type="ARBA" id="ARBA00022840"/>
    </source>
</evidence>
<keyword evidence="24" id="KW-1185">Reference proteome</keyword>
<dbReference type="PANTHER" id="PTHR42705:SF2">
    <property type="entry name" value="BIFUNCTIONAL NON-HOMOLOGOUS END JOINING PROTEIN LIGD"/>
    <property type="match status" value="1"/>
</dbReference>
<evidence type="ECO:0000256" key="8">
    <source>
        <dbReference type="ARBA" id="ARBA00022741"/>
    </source>
</evidence>
<keyword evidence="5" id="KW-0548">Nucleotidyltransferase</keyword>
<evidence type="ECO:0000256" key="5">
    <source>
        <dbReference type="ARBA" id="ARBA00022695"/>
    </source>
</evidence>
<evidence type="ECO:0000256" key="4">
    <source>
        <dbReference type="ARBA" id="ARBA00022679"/>
    </source>
</evidence>
<evidence type="ECO:0000256" key="19">
    <source>
        <dbReference type="ARBA" id="ARBA00029943"/>
    </source>
</evidence>
<evidence type="ECO:0000256" key="9">
    <source>
        <dbReference type="ARBA" id="ARBA00022763"/>
    </source>
</evidence>
<dbReference type="CDD" id="cd07971">
    <property type="entry name" value="OBF_DNA_ligase_LigD"/>
    <property type="match status" value="1"/>
</dbReference>
<feature type="compositionally biased region" description="Low complexity" evidence="21">
    <location>
        <begin position="188"/>
        <end position="204"/>
    </location>
</feature>
<proteinExistence type="predicted"/>
<dbReference type="InterPro" id="IPR012310">
    <property type="entry name" value="DNA_ligase_ATP-dep_cent"/>
</dbReference>
<dbReference type="RefSeq" id="WP_332617064.1">
    <property type="nucleotide sequence ID" value="NZ_JAXGFP010000005.1"/>
</dbReference>
<dbReference type="Proteomes" id="UP001355056">
    <property type="component" value="Unassembled WGS sequence"/>
</dbReference>
<dbReference type="InterPro" id="IPR014144">
    <property type="entry name" value="LigD_PE_domain"/>
</dbReference>
<keyword evidence="3 23" id="KW-0436">Ligase</keyword>
<evidence type="ECO:0000256" key="21">
    <source>
        <dbReference type="SAM" id="MobiDB-lite"/>
    </source>
</evidence>
<keyword evidence="13" id="KW-0239">DNA-directed DNA polymerase</keyword>
<evidence type="ECO:0000256" key="3">
    <source>
        <dbReference type="ARBA" id="ARBA00022598"/>
    </source>
</evidence>
<keyword evidence="8" id="KW-0547">Nucleotide-binding</keyword>
<dbReference type="SUPFAM" id="SSF50249">
    <property type="entry name" value="Nucleic acid-binding proteins"/>
    <property type="match status" value="1"/>
</dbReference>
<dbReference type="InterPro" id="IPR014145">
    <property type="entry name" value="LigD_pol_dom"/>
</dbReference>
<dbReference type="Gene3D" id="3.30.470.30">
    <property type="entry name" value="DNA ligase/mRNA capping enzyme"/>
    <property type="match status" value="1"/>
</dbReference>
<dbReference type="Pfam" id="PF04679">
    <property type="entry name" value="DNA_ligase_A_C"/>
    <property type="match status" value="1"/>
</dbReference>
<dbReference type="SUPFAM" id="SSF56091">
    <property type="entry name" value="DNA ligase/mRNA capping enzyme, catalytic domain"/>
    <property type="match status" value="1"/>
</dbReference>
<evidence type="ECO:0000256" key="1">
    <source>
        <dbReference type="ARBA" id="ARBA00001936"/>
    </source>
</evidence>
<organism evidence="23 24">
    <name type="scientific">Novilysobacter erysipheiresistens</name>
    <dbReference type="NCBI Taxonomy" id="1749332"/>
    <lineage>
        <taxon>Bacteria</taxon>
        <taxon>Pseudomonadati</taxon>
        <taxon>Pseudomonadota</taxon>
        <taxon>Gammaproteobacteria</taxon>
        <taxon>Lysobacterales</taxon>
        <taxon>Lysobacteraceae</taxon>
        <taxon>Novilysobacter</taxon>
    </lineage>
</organism>
<dbReference type="Pfam" id="PF01068">
    <property type="entry name" value="DNA_ligase_A_M"/>
    <property type="match status" value="1"/>
</dbReference>
<name>A0ABU7Z001_9GAMM</name>
<dbReference type="InterPro" id="IPR052171">
    <property type="entry name" value="NHEJ_LigD"/>
</dbReference>
<keyword evidence="11" id="KW-0269">Exonuclease</keyword>
<dbReference type="Pfam" id="PF13298">
    <property type="entry name" value="LigD_N"/>
    <property type="match status" value="1"/>
</dbReference>
<dbReference type="InterPro" id="IPR033651">
    <property type="entry name" value="PaeLigD_Pol-like"/>
</dbReference>
<keyword evidence="12" id="KW-0067">ATP-binding</keyword>
<dbReference type="CDD" id="cd04862">
    <property type="entry name" value="PaeLigD_Pol_like"/>
    <property type="match status" value="1"/>
</dbReference>
<dbReference type="InterPro" id="IPR012309">
    <property type="entry name" value="DNA_ligase_ATP-dep_C"/>
</dbReference>
<evidence type="ECO:0000313" key="23">
    <source>
        <dbReference type="EMBL" id="MEG3184489.1"/>
    </source>
</evidence>
<dbReference type="InterPro" id="IPR014143">
    <property type="entry name" value="NHEJ_ligase_prk"/>
</dbReference>
<comment type="cofactor">
    <cofactor evidence="1">
        <name>Mn(2+)</name>
        <dbReference type="ChEBI" id="CHEBI:29035"/>
    </cofactor>
</comment>
<evidence type="ECO:0000256" key="11">
    <source>
        <dbReference type="ARBA" id="ARBA00022839"/>
    </source>
</evidence>
<feature type="compositionally biased region" description="Basic residues" evidence="21">
    <location>
        <begin position="205"/>
        <end position="215"/>
    </location>
</feature>
<sequence>MSLRDYARKRRFDATPEPAADARGRRGREHRPIFVVQLHHASVRHYDFRLEMDGALKSWAVPKGPSLRVGEKRLAVEVEDHPLGYASFEGDIPAGHYGAGHVDVFDHGVWSCDGDPLESLAAGKIDFVLHGDKLGGGWKLVRTAKPASKPQWLLIKRDDAHAADLESDDLAEAPTPTGWKGRRPSGPAKPAKATKKSAVALAKKPPAKKSPTRRRRIDWHARAQALAGARPLRGSTEVGPQLATLRQAPPTGDDWLHELKWDGYRLLARIDDGKATLRSRNGLDWSDDYPEIVVALQALGVDSASLDGELIALDAKGRNCFSALQRTIEGSANATLRYVVFDLPTLAGVDLAVTRLDARKTLLEALLAGIDPQGALAYSQHIVGHGAQVFAASKTQDMEGIISKAVDAHYTPGRSRTWLKVKHAQGDEFAIVGFTAPKRSRVGFGSLLLATRERGRLRYVGRVGTGFDDATLRKLTAQLKGLARKEATVVLPAHLPFAPRDVTWVQPRLVAEVAFRGWAKEGLLRQASFQRLRDDKEVDDVGDQSTPRLSSPDKLIYPAEKITKQQVADYYAAVAPQLLPEVVRRPLSLLRCPDGLKGQCFFQKHHADSLGDGVHAVAIKEKDGGHEDYVYIDDLDGLLDLVQMNTLELHPWGSRIEDVEHPDRLVFDLDPGEGVKWPAIKAGARDVRDRLDQIGLQGFLRLSGGKGLHVVVPIAPGPSWTEAKAFCEAFADAMAGQAPNKYVATASKAKRGGVIFIDWLRNGRGATSVASWSLRARAGAGVAVPLRWDELGRTKSGADYPLARALRRAASLRQDSWDGWDEATGQTLPQLRPHDP</sequence>
<dbReference type="NCBIfam" id="TIGR02779">
    <property type="entry name" value="NHEJ_ligase_lig"/>
    <property type="match status" value="1"/>
</dbReference>
<dbReference type="Gene3D" id="3.30.1490.70">
    <property type="match status" value="1"/>
</dbReference>
<evidence type="ECO:0000256" key="18">
    <source>
        <dbReference type="ARBA" id="ARBA00023268"/>
    </source>
</evidence>
<dbReference type="NCBIfam" id="TIGR02778">
    <property type="entry name" value="ligD_pol"/>
    <property type="match status" value="1"/>
</dbReference>
<evidence type="ECO:0000256" key="20">
    <source>
        <dbReference type="ARBA" id="ARBA00034003"/>
    </source>
</evidence>
<dbReference type="Gene3D" id="3.90.920.10">
    <property type="entry name" value="DNA primase, PRIM domain"/>
    <property type="match status" value="1"/>
</dbReference>
<keyword evidence="15" id="KW-0233">DNA recombination</keyword>
<evidence type="ECO:0000256" key="14">
    <source>
        <dbReference type="ARBA" id="ARBA00023125"/>
    </source>
</evidence>
<dbReference type="Pfam" id="PF21686">
    <property type="entry name" value="LigD_Prim-Pol"/>
    <property type="match status" value="1"/>
</dbReference>
<accession>A0ABU7Z001</accession>
<reference evidence="23 24" key="1">
    <citation type="journal article" date="2016" name="Int. J. Syst. Evol. Microbiol.">
        <title>Lysobacter erysipheiresistens sp. nov., an antagonist of powdery mildew, isolated from tobacco-cultivated soil.</title>
        <authorList>
            <person name="Xie B."/>
            <person name="Li T."/>
            <person name="Lin X."/>
            <person name="Wang C.J."/>
            <person name="Chen Y.J."/>
            <person name="Liu W.J."/>
            <person name="Zhao Z.W."/>
        </authorList>
    </citation>
    <scope>NUCLEOTIDE SEQUENCE [LARGE SCALE GENOMIC DNA]</scope>
    <source>
        <strain evidence="23 24">RS-LYSO-3</strain>
    </source>
</reference>
<feature type="domain" description="ATP-dependent DNA ligase family profile" evidence="22">
    <location>
        <begin position="329"/>
        <end position="422"/>
    </location>
</feature>
<evidence type="ECO:0000259" key="22">
    <source>
        <dbReference type="PROSITE" id="PS50160"/>
    </source>
</evidence>
<evidence type="ECO:0000256" key="16">
    <source>
        <dbReference type="ARBA" id="ARBA00023204"/>
    </source>
</evidence>
<dbReference type="EC" id="6.5.1.1" evidence="2"/>
<dbReference type="NCBIfam" id="TIGR02776">
    <property type="entry name" value="NHEJ_ligase_prk"/>
    <property type="match status" value="1"/>
</dbReference>
<dbReference type="Gene3D" id="2.40.50.140">
    <property type="entry name" value="Nucleic acid-binding proteins"/>
    <property type="match status" value="1"/>
</dbReference>
<keyword evidence="14" id="KW-0238">DNA-binding</keyword>
<evidence type="ECO:0000256" key="6">
    <source>
        <dbReference type="ARBA" id="ARBA00022722"/>
    </source>
</evidence>
<evidence type="ECO:0000256" key="15">
    <source>
        <dbReference type="ARBA" id="ARBA00023172"/>
    </source>
</evidence>
<dbReference type="InterPro" id="IPR014146">
    <property type="entry name" value="LigD_ligase_dom"/>
</dbReference>
<dbReference type="InterPro" id="IPR012340">
    <property type="entry name" value="NA-bd_OB-fold"/>
</dbReference>